<organism evidence="1 2">
    <name type="scientific">Candidatus Sphingobacterium stercoripullorum</name>
    <dbReference type="NCBI Taxonomy" id="2838759"/>
    <lineage>
        <taxon>Bacteria</taxon>
        <taxon>Pseudomonadati</taxon>
        <taxon>Bacteroidota</taxon>
        <taxon>Sphingobacteriia</taxon>
        <taxon>Sphingobacteriales</taxon>
        <taxon>Sphingobacteriaceae</taxon>
        <taxon>Sphingobacterium</taxon>
    </lineage>
</organism>
<dbReference type="EMBL" id="DXEZ01000090">
    <property type="protein sequence ID" value="HIX53995.1"/>
    <property type="molecule type" value="Genomic_DNA"/>
</dbReference>
<dbReference type="Gene3D" id="2.40.160.60">
    <property type="entry name" value="Outer membrane protein transport protein (OMPP1/FadL/TodX)"/>
    <property type="match status" value="1"/>
</dbReference>
<gene>
    <name evidence="1" type="ORF">H9853_03130</name>
</gene>
<dbReference type="AlphaFoldDB" id="A0A9D2AXX8"/>
<proteinExistence type="predicted"/>
<sequence length="441" mass="49287">MYELNSLPLFSRIQRIFTVVLILTFSLPALGQKSSSHSPYSQFGLGQMRQDHLPQNRAMGGISTGVRYINGLPFLNVSNPASYSAFNRTILEAGLYGNITQLSKNSISDHTADFAFGHLAFGIPLQSAGGFAFGIMPYSDVGYSNSSLRNLDTIQYRSKVSGEGGLNKAFVGYGISPIKGLSIGANVGLLFGELSDISSMEFPLQLSAYQTIQQETRQIKGALVDYGIQYFTPIGKNKHFTIGYSGSLNNTVRSRTTILRTTHEPYNDPEMTSIIRDTTFFETKPERDINLPMKHNVGISIGKGYNWMVGADFNYADWSDFQTRAKENKLNKNYGIAVGGQIRPDPTSIRYFNQVEYRLGFRYNKTQLQLNQQDIKDMAITAGFGFPLPEKNFGNSFSTIHISAEFGQMGTLSNNLVRERYININVGFTINDTWFRRYADQ</sequence>
<reference evidence="1" key="1">
    <citation type="journal article" date="2021" name="PeerJ">
        <title>Extensive microbial diversity within the chicken gut microbiome revealed by metagenomics and culture.</title>
        <authorList>
            <person name="Gilroy R."/>
            <person name="Ravi A."/>
            <person name="Getino M."/>
            <person name="Pursley I."/>
            <person name="Horton D.L."/>
            <person name="Alikhan N.F."/>
            <person name="Baker D."/>
            <person name="Gharbi K."/>
            <person name="Hall N."/>
            <person name="Watson M."/>
            <person name="Adriaenssens E.M."/>
            <person name="Foster-Nyarko E."/>
            <person name="Jarju S."/>
            <person name="Secka A."/>
            <person name="Antonio M."/>
            <person name="Oren A."/>
            <person name="Chaudhuri R.R."/>
            <person name="La Ragione R."/>
            <person name="Hildebrand F."/>
            <person name="Pallen M.J."/>
        </authorList>
    </citation>
    <scope>NUCLEOTIDE SEQUENCE</scope>
    <source>
        <strain evidence="1">1719</strain>
    </source>
</reference>
<accession>A0A9D2AXX8</accession>
<evidence type="ECO:0000313" key="2">
    <source>
        <dbReference type="Proteomes" id="UP000824156"/>
    </source>
</evidence>
<evidence type="ECO:0008006" key="3">
    <source>
        <dbReference type="Google" id="ProtNLM"/>
    </source>
</evidence>
<dbReference type="Proteomes" id="UP000824156">
    <property type="component" value="Unassembled WGS sequence"/>
</dbReference>
<protein>
    <recommendedName>
        <fullName evidence="3">Long-chain fatty acid transport protein</fullName>
    </recommendedName>
</protein>
<dbReference type="SUPFAM" id="SSF56935">
    <property type="entry name" value="Porins"/>
    <property type="match status" value="1"/>
</dbReference>
<reference evidence="1" key="2">
    <citation type="submission" date="2021-04" db="EMBL/GenBank/DDBJ databases">
        <authorList>
            <person name="Gilroy R."/>
        </authorList>
    </citation>
    <scope>NUCLEOTIDE SEQUENCE</scope>
    <source>
        <strain evidence="1">1719</strain>
    </source>
</reference>
<comment type="caution">
    <text evidence="1">The sequence shown here is derived from an EMBL/GenBank/DDBJ whole genome shotgun (WGS) entry which is preliminary data.</text>
</comment>
<name>A0A9D2AXX8_9SPHI</name>
<evidence type="ECO:0000313" key="1">
    <source>
        <dbReference type="EMBL" id="HIX53995.1"/>
    </source>
</evidence>